<dbReference type="KEGG" id="pmrn:116952620"/>
<evidence type="ECO:0000313" key="2">
    <source>
        <dbReference type="Proteomes" id="UP001318040"/>
    </source>
</evidence>
<reference evidence="3" key="1">
    <citation type="submission" date="2025-08" db="UniProtKB">
        <authorList>
            <consortium name="RefSeq"/>
        </authorList>
    </citation>
    <scope>IDENTIFICATION</scope>
    <source>
        <tissue evidence="3">Sperm</tissue>
    </source>
</reference>
<proteinExistence type="inferred from homology"/>
<evidence type="ECO:0000313" key="3">
    <source>
        <dbReference type="RefSeq" id="XP_032828048.1"/>
    </source>
</evidence>
<sequence length="153" mass="17037">MYQPHYKHPVVTGQPMPVTAQPMGMGQSTMQHTTMSTTLTTNTWNSRVCDCCTDCGSCCFAFWCFPCFTCSTASKFGECCCLPILDSLCFVCVPAIGISMRSSIRERYGIHGSICDDCVIMYCCTPCGWCQIARELNFRQKPVKVVTQTTMII</sequence>
<gene>
    <name evidence="3" type="primary">LOC116952620</name>
</gene>
<dbReference type="Proteomes" id="UP001318040">
    <property type="component" value="Chromosome 47"/>
</dbReference>
<keyword evidence="2" id="KW-1185">Reference proteome</keyword>
<dbReference type="RefSeq" id="XP_032828048.1">
    <property type="nucleotide sequence ID" value="XM_032972157.1"/>
</dbReference>
<comment type="similarity">
    <text evidence="1">Belongs to the cornifelin family.</text>
</comment>
<name>A0AAJ7U4B4_PETMA</name>
<protein>
    <submittedName>
        <fullName evidence="3">Cornifelin homolog</fullName>
    </submittedName>
</protein>
<dbReference type="InterPro" id="IPR006461">
    <property type="entry name" value="PLAC_motif_containing"/>
</dbReference>
<organism evidence="2 3">
    <name type="scientific">Petromyzon marinus</name>
    <name type="common">Sea lamprey</name>
    <dbReference type="NCBI Taxonomy" id="7757"/>
    <lineage>
        <taxon>Eukaryota</taxon>
        <taxon>Metazoa</taxon>
        <taxon>Chordata</taxon>
        <taxon>Craniata</taxon>
        <taxon>Vertebrata</taxon>
        <taxon>Cyclostomata</taxon>
        <taxon>Hyperoartia</taxon>
        <taxon>Petromyzontiformes</taxon>
        <taxon>Petromyzontidae</taxon>
        <taxon>Petromyzon</taxon>
    </lineage>
</organism>
<dbReference type="Pfam" id="PF04749">
    <property type="entry name" value="PLAC8"/>
    <property type="match status" value="1"/>
</dbReference>
<dbReference type="PANTHER" id="PTHR15907">
    <property type="entry name" value="DUF614 FAMILY PROTEIN-RELATED"/>
    <property type="match status" value="1"/>
</dbReference>
<evidence type="ECO:0000256" key="1">
    <source>
        <dbReference type="ARBA" id="ARBA00009024"/>
    </source>
</evidence>
<dbReference type="AlphaFoldDB" id="A0AAJ7U4B4"/>
<dbReference type="NCBIfam" id="TIGR01571">
    <property type="entry name" value="A_thal_Cys_rich"/>
    <property type="match status" value="1"/>
</dbReference>
<accession>A0AAJ7U4B4</accession>